<dbReference type="InterPro" id="IPR004099">
    <property type="entry name" value="Pyr_nucl-diS_OxRdtase_dimer"/>
</dbReference>
<dbReference type="RefSeq" id="WP_090290213.1">
    <property type="nucleotide sequence ID" value="NZ_FNCK01000008.1"/>
</dbReference>
<feature type="binding site" evidence="12">
    <location>
        <position position="315"/>
    </location>
    <ligand>
        <name>FAD</name>
        <dbReference type="ChEBI" id="CHEBI:57692"/>
    </ligand>
</feature>
<comment type="similarity">
    <text evidence="1 14">Belongs to the class-I pyridine nucleotide-disulfide oxidoreductase family.</text>
</comment>
<evidence type="ECO:0000256" key="7">
    <source>
        <dbReference type="ARBA" id="ARBA00023027"/>
    </source>
</evidence>
<dbReference type="InterPro" id="IPR001100">
    <property type="entry name" value="Pyr_nuc-diS_OxRdtase"/>
</dbReference>
<keyword evidence="4 14" id="KW-0285">Flavoprotein</keyword>
<dbReference type="SUPFAM" id="SSF55424">
    <property type="entry name" value="FAD/NAD-linked reductases, dimerisation (C-terminal) domain"/>
    <property type="match status" value="1"/>
</dbReference>
<proteinExistence type="inferred from homology"/>
<dbReference type="PANTHER" id="PTHR22912:SF160">
    <property type="entry name" value="DIHYDROLIPOYL DEHYDROGENASE"/>
    <property type="match status" value="1"/>
</dbReference>
<dbReference type="AlphaFoldDB" id="A0A1G7U3J0"/>
<protein>
    <recommendedName>
        <fullName evidence="3 14">Dihydrolipoyl dehydrogenase</fullName>
        <ecNumber evidence="2 14">1.8.1.4</ecNumber>
    </recommendedName>
</protein>
<dbReference type="STRING" id="120956.SAMN05421791_10850"/>
<dbReference type="Proteomes" id="UP000199708">
    <property type="component" value="Unassembled WGS sequence"/>
</dbReference>
<feature type="domain" description="FAD/NAD(P)-binding" evidence="16">
    <location>
        <begin position="11"/>
        <end position="330"/>
    </location>
</feature>
<evidence type="ECO:0000259" key="15">
    <source>
        <dbReference type="Pfam" id="PF02852"/>
    </source>
</evidence>
<comment type="catalytic activity">
    <reaction evidence="10 14">
        <text>N(6)-[(R)-dihydrolipoyl]-L-lysyl-[protein] + NAD(+) = N(6)-[(R)-lipoyl]-L-lysyl-[protein] + NADH + H(+)</text>
        <dbReference type="Rhea" id="RHEA:15045"/>
        <dbReference type="Rhea" id="RHEA-COMP:10474"/>
        <dbReference type="Rhea" id="RHEA-COMP:10475"/>
        <dbReference type="ChEBI" id="CHEBI:15378"/>
        <dbReference type="ChEBI" id="CHEBI:57540"/>
        <dbReference type="ChEBI" id="CHEBI:57945"/>
        <dbReference type="ChEBI" id="CHEBI:83099"/>
        <dbReference type="ChEBI" id="CHEBI:83100"/>
        <dbReference type="EC" id="1.8.1.4"/>
    </reaction>
</comment>
<keyword evidence="5 12" id="KW-0274">FAD</keyword>
<comment type="miscellaneous">
    <text evidence="14">The active site is a redox-active disulfide bond.</text>
</comment>
<evidence type="ECO:0000256" key="8">
    <source>
        <dbReference type="ARBA" id="ARBA00023157"/>
    </source>
</evidence>
<dbReference type="GO" id="GO:0004148">
    <property type="term" value="F:dihydrolipoyl dehydrogenase (NADH) activity"/>
    <property type="evidence" value="ECO:0007669"/>
    <property type="project" value="UniProtKB-EC"/>
</dbReference>
<dbReference type="InterPro" id="IPR016156">
    <property type="entry name" value="FAD/NAD-linked_Rdtase_dimer_sf"/>
</dbReference>
<dbReference type="PRINTS" id="PR00411">
    <property type="entry name" value="PNDRDTASEI"/>
</dbReference>
<feature type="binding site" evidence="12">
    <location>
        <begin position="321"/>
        <end position="324"/>
    </location>
    <ligand>
        <name>FAD</name>
        <dbReference type="ChEBI" id="CHEBI:57692"/>
    </ligand>
</feature>
<dbReference type="EC" id="1.8.1.4" evidence="2 14"/>
<evidence type="ECO:0000256" key="9">
    <source>
        <dbReference type="ARBA" id="ARBA00023284"/>
    </source>
</evidence>
<reference evidence="17 18" key="1">
    <citation type="submission" date="2016-10" db="EMBL/GenBank/DDBJ databases">
        <authorList>
            <person name="de Groot N.N."/>
        </authorList>
    </citation>
    <scope>NUCLEOTIDE SEQUENCE [LARGE SCALE GENOMIC DNA]</scope>
    <source>
        <strain evidence="17 18">ATCC BAA-466</strain>
    </source>
</reference>
<feature type="disulfide bond" description="Redox-active" evidence="13">
    <location>
        <begin position="47"/>
        <end position="52"/>
    </location>
</feature>
<dbReference type="InterPro" id="IPR012999">
    <property type="entry name" value="Pyr_OxRdtase_I_AS"/>
</dbReference>
<evidence type="ECO:0000256" key="5">
    <source>
        <dbReference type="ARBA" id="ARBA00022827"/>
    </source>
</evidence>
<feature type="active site" description="Proton acceptor" evidence="11">
    <location>
        <position position="447"/>
    </location>
</feature>
<feature type="binding site" evidence="12">
    <location>
        <begin position="148"/>
        <end position="150"/>
    </location>
    <ligand>
        <name>FAD</name>
        <dbReference type="ChEBI" id="CHEBI:57692"/>
    </ligand>
</feature>
<dbReference type="PRINTS" id="PR00368">
    <property type="entry name" value="FADPNR"/>
</dbReference>
<feature type="domain" description="Pyridine nucleotide-disulphide oxidoreductase dimerisation" evidence="15">
    <location>
        <begin position="349"/>
        <end position="457"/>
    </location>
</feature>
<evidence type="ECO:0000256" key="2">
    <source>
        <dbReference type="ARBA" id="ARBA00012608"/>
    </source>
</evidence>
<feature type="binding site" evidence="12">
    <location>
        <begin position="184"/>
        <end position="191"/>
    </location>
    <ligand>
        <name>NAD(+)</name>
        <dbReference type="ChEBI" id="CHEBI:57540"/>
    </ligand>
</feature>
<keyword evidence="18" id="KW-1185">Reference proteome</keyword>
<dbReference type="PANTHER" id="PTHR22912">
    <property type="entry name" value="DISULFIDE OXIDOREDUCTASE"/>
    <property type="match status" value="1"/>
</dbReference>
<feature type="binding site" evidence="12">
    <location>
        <position position="56"/>
    </location>
    <ligand>
        <name>FAD</name>
        <dbReference type="ChEBI" id="CHEBI:57692"/>
    </ligand>
</feature>
<feature type="binding site" evidence="12">
    <location>
        <position position="207"/>
    </location>
    <ligand>
        <name>NAD(+)</name>
        <dbReference type="ChEBI" id="CHEBI:57540"/>
    </ligand>
</feature>
<dbReference type="Pfam" id="PF02852">
    <property type="entry name" value="Pyr_redox_dim"/>
    <property type="match status" value="1"/>
</dbReference>
<evidence type="ECO:0000256" key="11">
    <source>
        <dbReference type="PIRSR" id="PIRSR000350-2"/>
    </source>
</evidence>
<dbReference type="Gene3D" id="3.30.390.30">
    <property type="match status" value="1"/>
</dbReference>
<dbReference type="NCBIfam" id="TIGR01350">
    <property type="entry name" value="lipoamide_DH"/>
    <property type="match status" value="1"/>
</dbReference>
<dbReference type="PROSITE" id="PS00076">
    <property type="entry name" value="PYRIDINE_REDOX_1"/>
    <property type="match status" value="1"/>
</dbReference>
<evidence type="ECO:0000256" key="4">
    <source>
        <dbReference type="ARBA" id="ARBA00022630"/>
    </source>
</evidence>
<dbReference type="GO" id="GO:0050660">
    <property type="term" value="F:flavin adenine dinucleotide binding"/>
    <property type="evidence" value="ECO:0007669"/>
    <property type="project" value="InterPro"/>
</dbReference>
<sequence length="468" mass="49793">MVVGDFAMELDTVVIGAGPGGYVAAIRAAQLGQKVAIIEKEYFGGVCLNVGCIPSKALIQAGHVYHQSKHGETFGISTSNVEIDWKKTQDWKQNEVVAKMTSGVEMLLKKNKVEIIKGEAFFSDKDTLRVVNGEEAQTYIFKNAIVATGSRPIQIPGFEFKGRVIDSTGGLNLPEIPKDLVVIGGGIIGTELGGVYANLGTKVTILEGSKQFIPSFEKDMTRLVEKDLKALGAEIVTNAMAKKAEEKGDRVVVTYERKGKEVQVEADYVMVTVGRRPNTDNCGLEQAGVELDERGLVKVDNQGRTSNPNIFAIGDIVPGAMLAHKASFEAKVAASAISGGKDIVDYKAMPSVCYSDTELASAGHTKDSAKEAGIEVNVIKFPFGGNGRAVALDHYNGFVRLVTRKEDDVIIGAQVAGPSASDVLAEITLAIEAGMNAEDIALTVHAHPTLSEATMDAAEAALGMPIHM</sequence>
<dbReference type="InterPro" id="IPR023753">
    <property type="entry name" value="FAD/NAD-binding_dom"/>
</dbReference>
<evidence type="ECO:0000256" key="1">
    <source>
        <dbReference type="ARBA" id="ARBA00007532"/>
    </source>
</evidence>
<evidence type="ECO:0000313" key="18">
    <source>
        <dbReference type="Proteomes" id="UP000199708"/>
    </source>
</evidence>
<keyword evidence="8" id="KW-1015">Disulfide bond</keyword>
<dbReference type="PIRSF" id="PIRSF000350">
    <property type="entry name" value="Mercury_reductase_MerA"/>
    <property type="match status" value="1"/>
</dbReference>
<dbReference type="InterPro" id="IPR050151">
    <property type="entry name" value="Class-I_Pyr_Nuc-Dis_Oxidored"/>
</dbReference>
<gene>
    <name evidence="17" type="ORF">SAMN05421791_10850</name>
</gene>
<dbReference type="GO" id="GO:0006103">
    <property type="term" value="P:2-oxoglutarate metabolic process"/>
    <property type="evidence" value="ECO:0007669"/>
    <property type="project" value="TreeGrafter"/>
</dbReference>
<organism evidence="17 18">
    <name type="scientific">Facklamia miroungae</name>
    <dbReference type="NCBI Taxonomy" id="120956"/>
    <lineage>
        <taxon>Bacteria</taxon>
        <taxon>Bacillati</taxon>
        <taxon>Bacillota</taxon>
        <taxon>Bacilli</taxon>
        <taxon>Lactobacillales</taxon>
        <taxon>Aerococcaceae</taxon>
        <taxon>Facklamia</taxon>
    </lineage>
</organism>
<accession>A0A1G7U3J0</accession>
<evidence type="ECO:0000256" key="13">
    <source>
        <dbReference type="PIRSR" id="PIRSR000350-4"/>
    </source>
</evidence>
<keyword evidence="7 12" id="KW-0520">NAD</keyword>
<dbReference type="InterPro" id="IPR036188">
    <property type="entry name" value="FAD/NAD-bd_sf"/>
</dbReference>
<keyword evidence="6 14" id="KW-0560">Oxidoreductase</keyword>
<evidence type="ECO:0000256" key="6">
    <source>
        <dbReference type="ARBA" id="ARBA00023002"/>
    </source>
</evidence>
<name>A0A1G7U3J0_9LACT</name>
<comment type="cofactor">
    <cofactor evidence="12 14">
        <name>FAD</name>
        <dbReference type="ChEBI" id="CHEBI:57692"/>
    </cofactor>
    <text evidence="12 14">Binds 1 FAD per subunit.</text>
</comment>
<dbReference type="SUPFAM" id="SSF51905">
    <property type="entry name" value="FAD/NAD(P)-binding domain"/>
    <property type="match status" value="1"/>
</dbReference>
<dbReference type="Gene3D" id="3.50.50.60">
    <property type="entry name" value="FAD/NAD(P)-binding domain"/>
    <property type="match status" value="2"/>
</dbReference>
<evidence type="ECO:0000256" key="12">
    <source>
        <dbReference type="PIRSR" id="PIRSR000350-3"/>
    </source>
</evidence>
<evidence type="ECO:0000256" key="3">
    <source>
        <dbReference type="ARBA" id="ARBA00016961"/>
    </source>
</evidence>
<dbReference type="Pfam" id="PF07992">
    <property type="entry name" value="Pyr_redox_2"/>
    <property type="match status" value="1"/>
</dbReference>
<dbReference type="EMBL" id="FNCK01000008">
    <property type="protein sequence ID" value="SDG42205.1"/>
    <property type="molecule type" value="Genomic_DNA"/>
</dbReference>
<evidence type="ECO:0000313" key="17">
    <source>
        <dbReference type="EMBL" id="SDG42205.1"/>
    </source>
</evidence>
<keyword evidence="9 14" id="KW-0676">Redox-active center</keyword>
<evidence type="ECO:0000256" key="14">
    <source>
        <dbReference type="RuleBase" id="RU003692"/>
    </source>
</evidence>
<feature type="binding site" evidence="12">
    <location>
        <position position="274"/>
    </location>
    <ligand>
        <name>NAD(+)</name>
        <dbReference type="ChEBI" id="CHEBI:57540"/>
    </ligand>
</feature>
<keyword evidence="12" id="KW-0547">Nucleotide-binding</keyword>
<dbReference type="InterPro" id="IPR006258">
    <property type="entry name" value="Lipoamide_DH"/>
</dbReference>
<evidence type="ECO:0000259" key="16">
    <source>
        <dbReference type="Pfam" id="PF07992"/>
    </source>
</evidence>
<evidence type="ECO:0000256" key="10">
    <source>
        <dbReference type="ARBA" id="ARBA00049187"/>
    </source>
</evidence>
<dbReference type="OrthoDB" id="9800167at2"/>
<dbReference type="FunFam" id="3.30.390.30:FF:000001">
    <property type="entry name" value="Dihydrolipoyl dehydrogenase"/>
    <property type="match status" value="1"/>
</dbReference>